<sequence length="159" mass="17815">MREKINSALKAAETANDKGRIATLRLILAAIKDRDTIVRQTGRDGVGDEEVLDILQKMVRQRDVSTKEYEETGQLELAAQEQREGDIIREFLPGQIDTEKMRVLCEKTVRDLGAHGLRDIGRCMNELKARYPGQMDFVQASCVVRDLLRVENNGSAGTA</sequence>
<dbReference type="Gene3D" id="1.10.10.410">
    <property type="match status" value="1"/>
</dbReference>
<evidence type="ECO:0000313" key="1">
    <source>
        <dbReference type="EMBL" id="SHM27364.1"/>
    </source>
</evidence>
<dbReference type="InterPro" id="IPR003789">
    <property type="entry name" value="Asn/Gln_tRNA_amidoTrase-B-like"/>
</dbReference>
<reference evidence="1 2" key="1">
    <citation type="submission" date="2016-11" db="EMBL/GenBank/DDBJ databases">
        <authorList>
            <person name="Jaros S."/>
            <person name="Januszkiewicz K."/>
            <person name="Wedrychowicz H."/>
        </authorList>
    </citation>
    <scope>NUCLEOTIDE SEQUENCE [LARGE SCALE GENOMIC DNA]</scope>
    <source>
        <strain evidence="1 2">DSM 22153</strain>
    </source>
</reference>
<proteinExistence type="predicted"/>
<dbReference type="Pfam" id="PF09424">
    <property type="entry name" value="YqeY"/>
    <property type="match status" value="1"/>
</dbReference>
<dbReference type="SUPFAM" id="SSF89095">
    <property type="entry name" value="GatB/YqeY motif"/>
    <property type="match status" value="1"/>
</dbReference>
<dbReference type="GO" id="GO:0016884">
    <property type="term" value="F:carbon-nitrogen ligase activity, with glutamine as amido-N-donor"/>
    <property type="evidence" value="ECO:0007669"/>
    <property type="project" value="InterPro"/>
</dbReference>
<dbReference type="InterPro" id="IPR023168">
    <property type="entry name" value="GatB_Yqey_C_2"/>
</dbReference>
<dbReference type="AlphaFoldDB" id="A0A1M7HFZ2"/>
<dbReference type="InterPro" id="IPR042184">
    <property type="entry name" value="YqeY/Aim41_N"/>
</dbReference>
<dbReference type="RefSeq" id="WP_073013024.1">
    <property type="nucleotide sequence ID" value="NZ_FRBW01000002.1"/>
</dbReference>
<dbReference type="OrthoDB" id="9788127at2"/>
<name>A0A1M7HFZ2_9HYPH</name>
<dbReference type="InterPro" id="IPR019004">
    <property type="entry name" value="YqeY/Aim41"/>
</dbReference>
<dbReference type="STRING" id="735517.SAMN05444272_2213"/>
<evidence type="ECO:0008006" key="3">
    <source>
        <dbReference type="Google" id="ProtNLM"/>
    </source>
</evidence>
<dbReference type="PANTHER" id="PTHR28055">
    <property type="entry name" value="ALTERED INHERITANCE OF MITOCHONDRIA PROTEIN 41, MITOCHONDRIAL"/>
    <property type="match status" value="1"/>
</dbReference>
<keyword evidence="2" id="KW-1185">Reference proteome</keyword>
<evidence type="ECO:0000313" key="2">
    <source>
        <dbReference type="Proteomes" id="UP000186002"/>
    </source>
</evidence>
<dbReference type="Gene3D" id="1.10.1510.10">
    <property type="entry name" value="Uncharacterised protein YqeY/AIM41 PF09424, N-terminal domain"/>
    <property type="match status" value="1"/>
</dbReference>
<dbReference type="PANTHER" id="PTHR28055:SF1">
    <property type="entry name" value="ALTERED INHERITANCE OF MITOCHONDRIA PROTEIN 41, MITOCHONDRIAL"/>
    <property type="match status" value="1"/>
</dbReference>
<dbReference type="EMBL" id="FRBW01000002">
    <property type="protein sequence ID" value="SHM27364.1"/>
    <property type="molecule type" value="Genomic_DNA"/>
</dbReference>
<gene>
    <name evidence="1" type="ORF">SAMN05444272_2213</name>
</gene>
<organism evidence="1 2">
    <name type="scientific">Roseibium suaedae</name>
    <dbReference type="NCBI Taxonomy" id="735517"/>
    <lineage>
        <taxon>Bacteria</taxon>
        <taxon>Pseudomonadati</taxon>
        <taxon>Pseudomonadota</taxon>
        <taxon>Alphaproteobacteria</taxon>
        <taxon>Hyphomicrobiales</taxon>
        <taxon>Stappiaceae</taxon>
        <taxon>Roseibium</taxon>
    </lineage>
</organism>
<dbReference type="Proteomes" id="UP000186002">
    <property type="component" value="Unassembled WGS sequence"/>
</dbReference>
<accession>A0A1M7HFZ2</accession>
<protein>
    <recommendedName>
        <fullName evidence="3">GatB/YqeY domain-containing protein</fullName>
    </recommendedName>
</protein>